<organism evidence="2 3">
    <name type="scientific">Candidatus Accumulibacter appositus</name>
    <dbReference type="NCBI Taxonomy" id="1454003"/>
    <lineage>
        <taxon>Bacteria</taxon>
        <taxon>Pseudomonadati</taxon>
        <taxon>Pseudomonadota</taxon>
        <taxon>Betaproteobacteria</taxon>
        <taxon>Candidatus Accumulibacter</taxon>
    </lineage>
</organism>
<dbReference type="Proteomes" id="UP000021816">
    <property type="component" value="Unassembled WGS sequence"/>
</dbReference>
<name>A0A011PSV9_9PROT</name>
<dbReference type="InterPro" id="IPR013978">
    <property type="entry name" value="MEKHLA"/>
</dbReference>
<sequence>MTEDRAFLFSDDTCRAHADLLVGSYERLTGKRIPGVAPTPSPARALFGASFALVSHGVEEDPVFNYANQTALDLFEMTWEQFTALPSRLSAEPANRDERARLLARVSSHGYIDDYSGVRISSSGRRFLIEDAVVWNLIDGRGGYHGQAALFDKWSYL</sequence>
<dbReference type="EMBL" id="JEMX01000040">
    <property type="protein sequence ID" value="EXI80107.1"/>
    <property type="molecule type" value="Genomic_DNA"/>
</dbReference>
<accession>A0A011PSV9</accession>
<reference evidence="2 3" key="1">
    <citation type="submission" date="2014-02" db="EMBL/GenBank/DDBJ databases">
        <title>Expanding our view of genomic diversity in Candidatus Accumulibacter clades.</title>
        <authorList>
            <person name="Skennerton C.T."/>
            <person name="Barr J.J."/>
            <person name="Slater F.R."/>
            <person name="Bond P.L."/>
            <person name="Tyson G.W."/>
        </authorList>
    </citation>
    <scope>NUCLEOTIDE SEQUENCE [LARGE SCALE GENOMIC DNA]</scope>
    <source>
        <strain evidence="3">BA-92</strain>
    </source>
</reference>
<evidence type="ECO:0000259" key="1">
    <source>
        <dbReference type="Pfam" id="PF08670"/>
    </source>
</evidence>
<feature type="domain" description="MEKHLA" evidence="1">
    <location>
        <begin position="16"/>
        <end position="155"/>
    </location>
</feature>
<protein>
    <submittedName>
        <fullName evidence="2">MEKHLA domain protein</fullName>
    </submittedName>
</protein>
<proteinExistence type="predicted"/>
<dbReference type="Pfam" id="PF08670">
    <property type="entry name" value="MEKHLA"/>
    <property type="match status" value="1"/>
</dbReference>
<dbReference type="PATRIC" id="fig|1454003.3.peg.2036"/>
<comment type="caution">
    <text evidence="2">The sequence shown here is derived from an EMBL/GenBank/DDBJ whole genome shotgun (WGS) entry which is preliminary data.</text>
</comment>
<dbReference type="STRING" id="1454003.AW10_01987"/>
<evidence type="ECO:0000313" key="3">
    <source>
        <dbReference type="Proteomes" id="UP000021816"/>
    </source>
</evidence>
<gene>
    <name evidence="2" type="ORF">AW10_01987</name>
</gene>
<dbReference type="AlphaFoldDB" id="A0A011PSV9"/>
<evidence type="ECO:0000313" key="2">
    <source>
        <dbReference type="EMBL" id="EXI80107.1"/>
    </source>
</evidence>